<reference evidence="1 2" key="1">
    <citation type="submission" date="2014-06" db="EMBL/GenBank/DDBJ databases">
        <title>Bioinformatic genomic analysis of Bacillus phage Bobb.</title>
        <authorList>
            <person name="Lewis H.M.N."/>
            <person name="Temple L."/>
            <person name="Barth R.N."/>
            <person name="Bowles K.M."/>
            <person name="Churchin D.I."/>
            <person name="Scott-Croshaw C."/>
            <person name="Glasgow G.H."/>
            <person name="Gloe M.W."/>
            <person name="McGough T.M."/>
            <person name="Nutbrown S.A."/>
            <person name="Romulus S.R."/>
            <person name="Sanders K.A.M."/>
            <person name="Diachok C.R."/>
            <person name="Serigano J.P."/>
            <person name="Shin D."/>
            <person name="Suresh M.H."/>
            <person name="Conner A.R.N."/>
            <person name="Korba R.M."/>
            <person name="Livermore R.J."/>
            <person name="Rohlf M.B."/>
            <person name="Utterback S.D."/>
            <person name="Wilson V.E."/>
        </authorList>
    </citation>
    <scope>NUCLEOTIDE SEQUENCE [LARGE SCALE GENOMIC DNA]</scope>
</reference>
<accession>A0A076G725</accession>
<name>A0A076G725_9CAUD</name>
<dbReference type="EMBL" id="KM051843">
    <property type="protein sequence ID" value="AII28112.1"/>
    <property type="molecule type" value="Genomic_DNA"/>
</dbReference>
<dbReference type="InterPro" id="IPR055822">
    <property type="entry name" value="DUF7398"/>
</dbReference>
<dbReference type="Pfam" id="PF24131">
    <property type="entry name" value="DUF7398"/>
    <property type="match status" value="1"/>
</dbReference>
<dbReference type="RefSeq" id="YP_009056480.1">
    <property type="nucleotide sequence ID" value="NC_024792.1"/>
</dbReference>
<dbReference type="Proteomes" id="UP000028664">
    <property type="component" value="Segment"/>
</dbReference>
<proteinExistence type="predicted"/>
<organism evidence="1 2">
    <name type="scientific">Bacillus phage Bobb</name>
    <dbReference type="NCBI Taxonomy" id="1527469"/>
    <lineage>
        <taxon>Viruses</taxon>
        <taxon>Duplodnaviria</taxon>
        <taxon>Heunggongvirae</taxon>
        <taxon>Uroviricota</taxon>
        <taxon>Caudoviricetes</taxon>
        <taxon>Herelleviridae</taxon>
        <taxon>Bastillevirinae</taxon>
        <taxon>Agatevirus</taxon>
        <taxon>Agatevirus bobb</taxon>
    </lineage>
</organism>
<dbReference type="OrthoDB" id="17891at10239"/>
<dbReference type="KEGG" id="vg:20283498"/>
<keyword evidence="2" id="KW-1185">Reference proteome</keyword>
<protein>
    <submittedName>
        <fullName evidence="1">Uncharacterized protein</fullName>
    </submittedName>
</protein>
<sequence length="168" mass="20000">MLNPKQVGKLFSDVEELVYDEMLHTVIPKAMFFVPGKYIEGEYKANEAYLNDLIDDIMLVVETYGQEMILHYFEMKDEGKDEEHIVKQLEEEYVDKMYSQFGRLGIVATEEASKVFVYRLMVEMPYIYLEHTQGSDFDQEYEDCMTYYELLDAYVHNFIYEDGEDDFE</sequence>
<dbReference type="GeneID" id="20283498"/>
<evidence type="ECO:0000313" key="1">
    <source>
        <dbReference type="EMBL" id="AII28112.1"/>
    </source>
</evidence>
<evidence type="ECO:0000313" key="2">
    <source>
        <dbReference type="Proteomes" id="UP000028664"/>
    </source>
</evidence>